<proteinExistence type="predicted"/>
<dbReference type="EMBL" id="JACHOA010000008">
    <property type="protein sequence ID" value="MBB4615456.1"/>
    <property type="molecule type" value="Genomic_DNA"/>
</dbReference>
<protein>
    <recommendedName>
        <fullName evidence="1">SnoaL-like domain-containing protein</fullName>
    </recommendedName>
</protein>
<evidence type="ECO:0000259" key="1">
    <source>
        <dbReference type="Pfam" id="PF13577"/>
    </source>
</evidence>
<keyword evidence="3" id="KW-1185">Reference proteome</keyword>
<dbReference type="InterPro" id="IPR032710">
    <property type="entry name" value="NTF2-like_dom_sf"/>
</dbReference>
<accession>A0A7W7AEL5</accession>
<dbReference type="RefSeq" id="WP_221236786.1">
    <property type="nucleotide sequence ID" value="NZ_JACHOA010000008.1"/>
</dbReference>
<dbReference type="Pfam" id="PF13577">
    <property type="entry name" value="SnoaL_4"/>
    <property type="match status" value="1"/>
</dbReference>
<dbReference type="Proteomes" id="UP000538566">
    <property type="component" value="Unassembled WGS sequence"/>
</dbReference>
<feature type="domain" description="SnoaL-like" evidence="1">
    <location>
        <begin position="2"/>
        <end position="119"/>
    </location>
</feature>
<dbReference type="Gene3D" id="3.10.450.50">
    <property type="match status" value="1"/>
</dbReference>
<dbReference type="SUPFAM" id="SSF54427">
    <property type="entry name" value="NTF2-like"/>
    <property type="match status" value="1"/>
</dbReference>
<dbReference type="AlphaFoldDB" id="A0A7W7AEL5"/>
<evidence type="ECO:0000313" key="3">
    <source>
        <dbReference type="Proteomes" id="UP000538566"/>
    </source>
</evidence>
<gene>
    <name evidence="2" type="ORF">GGR37_003752</name>
</gene>
<name>A0A7W7AEL5_9SPHN</name>
<evidence type="ECO:0000313" key="2">
    <source>
        <dbReference type="EMBL" id="MBB4615456.1"/>
    </source>
</evidence>
<reference evidence="2 3" key="1">
    <citation type="submission" date="2020-08" db="EMBL/GenBank/DDBJ databases">
        <title>Genomic Encyclopedia of Type Strains, Phase IV (KMG-IV): sequencing the most valuable type-strain genomes for metagenomic binning, comparative biology and taxonomic classification.</title>
        <authorList>
            <person name="Goeker M."/>
        </authorList>
    </citation>
    <scope>NUCLEOTIDE SEQUENCE [LARGE SCALE GENOMIC DNA]</scope>
    <source>
        <strain evidence="2 3">DSM 17507</strain>
    </source>
</reference>
<sequence length="127" mass="14258">MEDRFAIHELIALYGHLIDEGEWHRLGELFTDDIVFDTSAFEHGEITEGLARLAADWATPGWPHPVAHHATNIVIRTLELDRAEVLSKGIGVGRKGRVGSVTYRDTLVKSAAGWRIKHRVAQLQRGR</sequence>
<comment type="caution">
    <text evidence="2">The sequence shown here is derived from an EMBL/GenBank/DDBJ whole genome shotgun (WGS) entry which is preliminary data.</text>
</comment>
<dbReference type="InterPro" id="IPR037401">
    <property type="entry name" value="SnoaL-like"/>
</dbReference>
<organism evidence="2 3">
    <name type="scientific">Novosphingobium taihuense</name>
    <dbReference type="NCBI Taxonomy" id="260085"/>
    <lineage>
        <taxon>Bacteria</taxon>
        <taxon>Pseudomonadati</taxon>
        <taxon>Pseudomonadota</taxon>
        <taxon>Alphaproteobacteria</taxon>
        <taxon>Sphingomonadales</taxon>
        <taxon>Sphingomonadaceae</taxon>
        <taxon>Novosphingobium</taxon>
    </lineage>
</organism>